<dbReference type="RefSeq" id="WP_344678626.1">
    <property type="nucleotide sequence ID" value="NZ_BAAAUX010000006.1"/>
</dbReference>
<protein>
    <recommendedName>
        <fullName evidence="3">PPE domain-containing protein</fullName>
    </recommendedName>
</protein>
<dbReference type="Gene3D" id="1.20.1260.20">
    <property type="entry name" value="PPE superfamily"/>
    <property type="match status" value="1"/>
</dbReference>
<feature type="domain" description="PPE" evidence="3">
    <location>
        <begin position="18"/>
        <end position="166"/>
    </location>
</feature>
<sequence>MSDHRWQGYRHQELFDQIHQGPGADGSSDSIRRWSELTRALGEIDTGLAGALAAAMGGWQGSAADSARDGLRPLGNWAVEAQQAAEDMRDRAERQAEYISKARADMPPPVPVTAEEPGAAESMLTHLFGGQTDYEVQEAQADAAEQRAFEVMRTYESSTTANTTSLASFTPPPQVVVDAPVLAGASGGGAQQPITISWGPSVPAIPAARGATGLASRSGAQPAGRAPSGSGGGSTSGRGGAATPGLRRRRREPEQVDHQVTEEFGRPGGFFDEQRTLSRPVIGGEPGR</sequence>
<dbReference type="SUPFAM" id="SSF140459">
    <property type="entry name" value="PE/PPE dimer-like"/>
    <property type="match status" value="1"/>
</dbReference>
<reference evidence="4 5" key="1">
    <citation type="journal article" date="2019" name="Int. J. Syst. Evol. Microbiol.">
        <title>The Global Catalogue of Microorganisms (GCM) 10K type strain sequencing project: providing services to taxonomists for standard genome sequencing and annotation.</title>
        <authorList>
            <consortium name="The Broad Institute Genomics Platform"/>
            <consortium name="The Broad Institute Genome Sequencing Center for Infectious Disease"/>
            <person name="Wu L."/>
            <person name="Ma J."/>
        </authorList>
    </citation>
    <scope>NUCLEOTIDE SEQUENCE [LARGE SCALE GENOMIC DNA]</scope>
    <source>
        <strain evidence="4 5">JCM 9383</strain>
    </source>
</reference>
<feature type="compositionally biased region" description="Low complexity" evidence="2">
    <location>
        <begin position="218"/>
        <end position="228"/>
    </location>
</feature>
<feature type="region of interest" description="Disordered" evidence="2">
    <location>
        <begin position="209"/>
        <end position="288"/>
    </location>
</feature>
<evidence type="ECO:0000256" key="1">
    <source>
        <dbReference type="ARBA" id="ARBA00010652"/>
    </source>
</evidence>
<keyword evidence="5" id="KW-1185">Reference proteome</keyword>
<comment type="caution">
    <text evidence="4">The sequence shown here is derived from an EMBL/GenBank/DDBJ whole genome shotgun (WGS) entry which is preliminary data.</text>
</comment>
<dbReference type="Proteomes" id="UP001500979">
    <property type="component" value="Unassembled WGS sequence"/>
</dbReference>
<name>A0ABN3VAN0_9PSEU</name>
<comment type="similarity">
    <text evidence="1">Belongs to the mycobacterial PPE family.</text>
</comment>
<feature type="compositionally biased region" description="Gly residues" evidence="2">
    <location>
        <begin position="229"/>
        <end position="242"/>
    </location>
</feature>
<feature type="compositionally biased region" description="Basic and acidic residues" evidence="2">
    <location>
        <begin position="251"/>
        <end position="265"/>
    </location>
</feature>
<evidence type="ECO:0000313" key="4">
    <source>
        <dbReference type="EMBL" id="GAA2781381.1"/>
    </source>
</evidence>
<organism evidence="4 5">
    <name type="scientific">Saccharopolyspora taberi</name>
    <dbReference type="NCBI Taxonomy" id="60895"/>
    <lineage>
        <taxon>Bacteria</taxon>
        <taxon>Bacillati</taxon>
        <taxon>Actinomycetota</taxon>
        <taxon>Actinomycetes</taxon>
        <taxon>Pseudonocardiales</taxon>
        <taxon>Pseudonocardiaceae</taxon>
        <taxon>Saccharopolyspora</taxon>
    </lineage>
</organism>
<evidence type="ECO:0000256" key="2">
    <source>
        <dbReference type="SAM" id="MobiDB-lite"/>
    </source>
</evidence>
<accession>A0ABN3VAN0</accession>
<dbReference type="Pfam" id="PF00823">
    <property type="entry name" value="PPE"/>
    <property type="match status" value="1"/>
</dbReference>
<proteinExistence type="inferred from homology"/>
<dbReference type="InterPro" id="IPR000030">
    <property type="entry name" value="PPE_dom"/>
</dbReference>
<gene>
    <name evidence="4" type="ORF">GCM10010470_14140</name>
</gene>
<dbReference type="EMBL" id="BAAAUX010000006">
    <property type="protein sequence ID" value="GAA2781381.1"/>
    <property type="molecule type" value="Genomic_DNA"/>
</dbReference>
<dbReference type="InterPro" id="IPR038332">
    <property type="entry name" value="PPE_sf"/>
</dbReference>
<evidence type="ECO:0000259" key="3">
    <source>
        <dbReference type="Pfam" id="PF00823"/>
    </source>
</evidence>
<evidence type="ECO:0000313" key="5">
    <source>
        <dbReference type="Proteomes" id="UP001500979"/>
    </source>
</evidence>